<dbReference type="Gene3D" id="3.40.50.300">
    <property type="entry name" value="P-loop containing nucleotide triphosphate hydrolases"/>
    <property type="match status" value="1"/>
</dbReference>
<dbReference type="InterPro" id="IPR020568">
    <property type="entry name" value="Ribosomal_Su5_D2-typ_SF"/>
</dbReference>
<dbReference type="RefSeq" id="XP_022464094.1">
    <property type="nucleotide sequence ID" value="XM_022607505.1"/>
</dbReference>
<keyword evidence="4 8" id="KW-0720">Serine protease</keyword>
<feature type="active site" evidence="8">
    <location>
        <position position="877"/>
    </location>
</feature>
<evidence type="ECO:0000259" key="10">
    <source>
        <dbReference type="PROSITE" id="PS51786"/>
    </source>
</evidence>
<proteinExistence type="inferred from homology"/>
<comment type="catalytic activity">
    <reaction evidence="6">
        <text>Hydrolysis of proteins in presence of ATP.</text>
        <dbReference type="EC" id="3.4.21.53"/>
    </reaction>
</comment>
<evidence type="ECO:0000256" key="5">
    <source>
        <dbReference type="ARBA" id="ARBA00022840"/>
    </source>
</evidence>
<dbReference type="Gene3D" id="3.30.230.10">
    <property type="match status" value="1"/>
</dbReference>
<evidence type="ECO:0000256" key="3">
    <source>
        <dbReference type="ARBA" id="ARBA00022801"/>
    </source>
</evidence>
<dbReference type="HOGENOM" id="CLU_004109_4_0_1"/>
<dbReference type="EMBL" id="HE978317">
    <property type="protein sequence ID" value="CCK69848.1"/>
    <property type="molecule type" value="Genomic_DNA"/>
</dbReference>
<gene>
    <name evidence="11" type="primary">KNAG0D00960</name>
    <name evidence="11" type="ordered locus">KNAG_0D00960</name>
</gene>
<evidence type="ECO:0000256" key="2">
    <source>
        <dbReference type="ARBA" id="ARBA00022741"/>
    </source>
</evidence>
<dbReference type="KEGG" id="kng:KNAG_0D00960"/>
<keyword evidence="1 8" id="KW-0645">Protease</keyword>
<name>J7RK15_HUIN7</name>
<evidence type="ECO:0000313" key="12">
    <source>
        <dbReference type="Proteomes" id="UP000006310"/>
    </source>
</evidence>
<dbReference type="GeneID" id="34525537"/>
<keyword evidence="3 8" id="KW-0378">Hydrolase</keyword>
<dbReference type="PROSITE" id="PS51786">
    <property type="entry name" value="LON_PROTEOLYTIC"/>
    <property type="match status" value="1"/>
</dbReference>
<keyword evidence="5" id="KW-0067">ATP-binding</keyword>
<sequence>MLFYKTHQDKTFHESGFPCLTLSSIPALVVLPRARYEITFNKYIALKILQFYKKPSKFRFNSIVVSDGIDAEEASSDQDKYICLVPARSPDCGNGCIAKIMDVVESSFSTTFWFKGIRRASIKTPLYNSGNKIWVSDIEVLDEYGSFKALFSDSMKNNDIAIIKQVESVNKCITKFNDKYRDTLKSNSTEHLLLLTPLSNTLFFQLNKEQFKEQWVKLIADFEKLKQSSKSTWDAEHSYKLIIFLDYVATLLPTTTIKKIQFLSCITLSSRIAKFKEILSSFEGVFDQLYSSIDYVRSFYDNASTLEKASLVGSQLRSLKFFIEDVKHSTRASIEEGVSGPTNEHEKDSDLDNENSSPAPRYANDGIDQIKRFIRRLPKLKVQEESIKMLTKDFKRLQQMTPNSPEYQLLRNYFDILIDIPFNKFSKYKEIEIPVCKKMLDGDHFALYNVKKRLIEYLCVLKLGHQLKTRDRAPILLLVGPPGVGKTSIAKSVAAVLNRKYERLSLGGVYNESELRGHRRTYVGSMCGTVINALRKSGTMNPLILLDELDKIASSFADGNVQNGNGDPSAALLEILDPEQNFSFVDHYVGFPVDLSQVLFMCTANDINGIPKPLLDRMEVIRIAGYTLEEKIEIGKNFLLPKQIRLNGLDKCGGDFTLSSKAWQVLVSEYTMEAGVRNLERRLAALVRSKVVEYIEHDNTFHDSSIIMDEKQLRKVLGPSLQKIQKNLLSPTKFSHSYGVVNGLSYNSNGTGGVLVFEVIKLGNCRDQNGPHVKATGNLGAVLQESVDIGVSVVKSIISRRLLNSGGISDVREFLRSEYHIHVPMGAISKDGSSAGVAITLGLLSAAIHAPIDPHSCMTGEITLRGKVLPIGGLKEKLLGARLFEMRKVLVPLANRCEVLDLVERSGEMHGDKPGCDKIAVVQNKLHLSIIYVDDVYDVIEAVWPGLLQPAGSTVNANHTSPSPSPSFNGSSSGPPTVAPRNELQKGKL</sequence>
<evidence type="ECO:0000256" key="7">
    <source>
        <dbReference type="ARBA" id="ARBA00066743"/>
    </source>
</evidence>
<dbReference type="InterPro" id="IPR027065">
    <property type="entry name" value="Lon_Prtase"/>
</dbReference>
<dbReference type="STRING" id="1071383.J7RK15"/>
<dbReference type="InterPro" id="IPR003593">
    <property type="entry name" value="AAA+_ATPase"/>
</dbReference>
<dbReference type="SUPFAM" id="SSF52540">
    <property type="entry name" value="P-loop containing nucleoside triphosphate hydrolases"/>
    <property type="match status" value="1"/>
</dbReference>
<dbReference type="GO" id="GO:0005524">
    <property type="term" value="F:ATP binding"/>
    <property type="evidence" value="ECO:0007669"/>
    <property type="project" value="UniProtKB-KW"/>
</dbReference>
<evidence type="ECO:0000256" key="9">
    <source>
        <dbReference type="SAM" id="MobiDB-lite"/>
    </source>
</evidence>
<evidence type="ECO:0000256" key="6">
    <source>
        <dbReference type="ARBA" id="ARBA00050665"/>
    </source>
</evidence>
<dbReference type="InterPro" id="IPR027417">
    <property type="entry name" value="P-loop_NTPase"/>
</dbReference>
<keyword evidence="12" id="KW-1185">Reference proteome</keyword>
<dbReference type="GO" id="GO:0004252">
    <property type="term" value="F:serine-type endopeptidase activity"/>
    <property type="evidence" value="ECO:0007669"/>
    <property type="project" value="UniProtKB-UniRule"/>
</dbReference>
<evidence type="ECO:0000256" key="4">
    <source>
        <dbReference type="ARBA" id="ARBA00022825"/>
    </source>
</evidence>
<dbReference type="GO" id="GO:0030163">
    <property type="term" value="P:protein catabolic process"/>
    <property type="evidence" value="ECO:0007669"/>
    <property type="project" value="InterPro"/>
</dbReference>
<dbReference type="InterPro" id="IPR003959">
    <property type="entry name" value="ATPase_AAA_core"/>
</dbReference>
<comment type="similarity">
    <text evidence="8">Belongs to the peptidase S16 family.</text>
</comment>
<feature type="region of interest" description="Disordered" evidence="9">
    <location>
        <begin position="333"/>
        <end position="364"/>
    </location>
</feature>
<feature type="compositionally biased region" description="Low complexity" evidence="9">
    <location>
        <begin position="966"/>
        <end position="976"/>
    </location>
</feature>
<dbReference type="OrthoDB" id="2411602at2759"/>
<dbReference type="InterPro" id="IPR014721">
    <property type="entry name" value="Ribsml_uS5_D2-typ_fold_subgr"/>
</dbReference>
<dbReference type="AlphaFoldDB" id="J7RK15"/>
<dbReference type="InterPro" id="IPR008269">
    <property type="entry name" value="Lon_proteolytic"/>
</dbReference>
<dbReference type="FunFam" id="3.40.50.300:FF:000021">
    <property type="entry name" value="Lon protease homolog"/>
    <property type="match status" value="1"/>
</dbReference>
<dbReference type="Pfam" id="PF22667">
    <property type="entry name" value="Lon_lid"/>
    <property type="match status" value="1"/>
</dbReference>
<evidence type="ECO:0000313" key="11">
    <source>
        <dbReference type="EMBL" id="CCK69848.1"/>
    </source>
</evidence>
<evidence type="ECO:0000256" key="1">
    <source>
        <dbReference type="ARBA" id="ARBA00022670"/>
    </source>
</evidence>
<dbReference type="OMA" id="RCMNPVI"/>
<reference evidence="11 12" key="1">
    <citation type="journal article" date="2011" name="Proc. Natl. Acad. Sci. U.S.A.">
        <title>Evolutionary erosion of yeast sex chromosomes by mating-type switching accidents.</title>
        <authorList>
            <person name="Gordon J.L."/>
            <person name="Armisen D."/>
            <person name="Proux-Wera E."/>
            <person name="Oheigeartaigh S.S."/>
            <person name="Byrne K.P."/>
            <person name="Wolfe K.H."/>
        </authorList>
    </citation>
    <scope>NUCLEOTIDE SEQUENCE [LARGE SCALE GENOMIC DNA]</scope>
    <source>
        <strain evidence="12">ATCC MYA-139 / BCRC 22969 / CBS 8797 / CCRC 22969 / KCTC 17520 / NBRC 10181 / NCYC 3082</strain>
    </source>
</reference>
<dbReference type="CDD" id="cd19500">
    <property type="entry name" value="RecA-like_Lon"/>
    <property type="match status" value="1"/>
</dbReference>
<dbReference type="GO" id="GO:0004176">
    <property type="term" value="F:ATP-dependent peptidase activity"/>
    <property type="evidence" value="ECO:0007669"/>
    <property type="project" value="UniProtKB-UniRule"/>
</dbReference>
<reference evidence="12" key="2">
    <citation type="submission" date="2012-08" db="EMBL/GenBank/DDBJ databases">
        <title>Genome sequence of Kazachstania naganishii.</title>
        <authorList>
            <person name="Gordon J.L."/>
            <person name="Armisen D."/>
            <person name="Proux-Wera E."/>
            <person name="OhEigeartaigh S.S."/>
            <person name="Byrne K.P."/>
            <person name="Wolfe K.H."/>
        </authorList>
    </citation>
    <scope>NUCLEOTIDE SEQUENCE [LARGE SCALE GENOMIC DNA]</scope>
    <source>
        <strain evidence="12">ATCC MYA-139 / BCRC 22969 / CBS 8797 / CCRC 22969 / KCTC 17520 / NBRC 10181 / NCYC 3082</strain>
    </source>
</reference>
<feature type="active site" evidence="8">
    <location>
        <position position="834"/>
    </location>
</feature>
<dbReference type="PANTHER" id="PTHR10046">
    <property type="entry name" value="ATP DEPENDENT LON PROTEASE FAMILY MEMBER"/>
    <property type="match status" value="1"/>
</dbReference>
<dbReference type="PRINTS" id="PR00830">
    <property type="entry name" value="ENDOLAPTASE"/>
</dbReference>
<feature type="domain" description="Lon proteolytic" evidence="10">
    <location>
        <begin position="735"/>
        <end position="946"/>
    </location>
</feature>
<accession>J7RK15</accession>
<dbReference type="Gene3D" id="1.20.5.5270">
    <property type="match status" value="1"/>
</dbReference>
<dbReference type="Gene3D" id="1.10.8.60">
    <property type="match status" value="1"/>
</dbReference>
<dbReference type="Pfam" id="PF05362">
    <property type="entry name" value="Lon_C"/>
    <property type="match status" value="1"/>
</dbReference>
<keyword evidence="2" id="KW-0547">Nucleotide-binding</keyword>
<dbReference type="InterPro" id="IPR054594">
    <property type="entry name" value="Lon_lid"/>
</dbReference>
<dbReference type="SMART" id="SM00382">
    <property type="entry name" value="AAA"/>
    <property type="match status" value="1"/>
</dbReference>
<dbReference type="GO" id="GO:0016887">
    <property type="term" value="F:ATP hydrolysis activity"/>
    <property type="evidence" value="ECO:0007669"/>
    <property type="project" value="InterPro"/>
</dbReference>
<feature type="region of interest" description="Disordered" evidence="9">
    <location>
        <begin position="955"/>
        <end position="989"/>
    </location>
</feature>
<dbReference type="EC" id="3.4.21.53" evidence="7"/>
<dbReference type="Proteomes" id="UP000006310">
    <property type="component" value="Chromosome 4"/>
</dbReference>
<protein>
    <recommendedName>
        <fullName evidence="7">endopeptidase La</fullName>
        <ecNumber evidence="7">3.4.21.53</ecNumber>
    </recommendedName>
</protein>
<dbReference type="eggNOG" id="KOG2004">
    <property type="taxonomic scope" value="Eukaryota"/>
</dbReference>
<dbReference type="SUPFAM" id="SSF54211">
    <property type="entry name" value="Ribosomal protein S5 domain 2-like"/>
    <property type="match status" value="1"/>
</dbReference>
<organism evidence="11 12">
    <name type="scientific">Huiozyma naganishii (strain ATCC MYA-139 / BCRC 22969 / CBS 8797 / KCTC 17520 / NBRC 10181 / NCYC 3082 / Yp74L-3)</name>
    <name type="common">Yeast</name>
    <name type="synonym">Kazachstania naganishii</name>
    <dbReference type="NCBI Taxonomy" id="1071383"/>
    <lineage>
        <taxon>Eukaryota</taxon>
        <taxon>Fungi</taxon>
        <taxon>Dikarya</taxon>
        <taxon>Ascomycota</taxon>
        <taxon>Saccharomycotina</taxon>
        <taxon>Saccharomycetes</taxon>
        <taxon>Saccharomycetales</taxon>
        <taxon>Saccharomycetaceae</taxon>
        <taxon>Huiozyma</taxon>
    </lineage>
</organism>
<dbReference type="Pfam" id="PF00004">
    <property type="entry name" value="AAA"/>
    <property type="match status" value="1"/>
</dbReference>
<evidence type="ECO:0000256" key="8">
    <source>
        <dbReference type="PROSITE-ProRule" id="PRU01122"/>
    </source>
</evidence>
<dbReference type="GO" id="GO:0006508">
    <property type="term" value="P:proteolysis"/>
    <property type="evidence" value="ECO:0007669"/>
    <property type="project" value="UniProtKB-KW"/>
</dbReference>